<dbReference type="RefSeq" id="WP_090656785.1">
    <property type="nucleotide sequence ID" value="NZ_FOXQ01000003.1"/>
</dbReference>
<reference evidence="3 4" key="1">
    <citation type="submission" date="2016-10" db="EMBL/GenBank/DDBJ databases">
        <authorList>
            <person name="de Groot N.N."/>
        </authorList>
    </citation>
    <scope>NUCLEOTIDE SEQUENCE [LARGE SCALE GENOMIC DNA]</scope>
    <source>
        <strain evidence="3 4">DSM 28286</strain>
    </source>
</reference>
<gene>
    <name evidence="3" type="ORF">SAMN05444277_103182</name>
</gene>
<dbReference type="InterPro" id="IPR021109">
    <property type="entry name" value="Peptidase_aspartic_dom_sf"/>
</dbReference>
<dbReference type="AlphaFoldDB" id="A0A1I5UC33"/>
<dbReference type="GO" id="GO:0004190">
    <property type="term" value="F:aspartic-type endopeptidase activity"/>
    <property type="evidence" value="ECO:0007669"/>
    <property type="project" value="InterPro"/>
</dbReference>
<dbReference type="Proteomes" id="UP000199031">
    <property type="component" value="Unassembled WGS sequence"/>
</dbReference>
<accession>A0A1I5UC33</accession>
<keyword evidence="1" id="KW-0378">Hydrolase</keyword>
<evidence type="ECO:0000259" key="2">
    <source>
        <dbReference type="PROSITE" id="PS50175"/>
    </source>
</evidence>
<evidence type="ECO:0000313" key="3">
    <source>
        <dbReference type="EMBL" id="SFP92527.1"/>
    </source>
</evidence>
<dbReference type="GO" id="GO:0006508">
    <property type="term" value="P:proteolysis"/>
    <property type="evidence" value="ECO:0007669"/>
    <property type="project" value="InterPro"/>
</dbReference>
<dbReference type="InterPro" id="IPR001969">
    <property type="entry name" value="Aspartic_peptidase_AS"/>
</dbReference>
<dbReference type="OrthoDB" id="1495887at2"/>
<organism evidence="3 4">
    <name type="scientific">Parafilimonas terrae</name>
    <dbReference type="NCBI Taxonomy" id="1465490"/>
    <lineage>
        <taxon>Bacteria</taxon>
        <taxon>Pseudomonadati</taxon>
        <taxon>Bacteroidota</taxon>
        <taxon>Chitinophagia</taxon>
        <taxon>Chitinophagales</taxon>
        <taxon>Chitinophagaceae</taxon>
        <taxon>Parafilimonas</taxon>
    </lineage>
</organism>
<name>A0A1I5UC33_9BACT</name>
<dbReference type="InterPro" id="IPR001995">
    <property type="entry name" value="Peptidase_A2_cat"/>
</dbReference>
<evidence type="ECO:0000256" key="1">
    <source>
        <dbReference type="ARBA" id="ARBA00022801"/>
    </source>
</evidence>
<evidence type="ECO:0000313" key="4">
    <source>
        <dbReference type="Proteomes" id="UP000199031"/>
    </source>
</evidence>
<dbReference type="PROSITE" id="PS00141">
    <property type="entry name" value="ASP_PROTEASE"/>
    <property type="match status" value="1"/>
</dbReference>
<dbReference type="PROSITE" id="PS50175">
    <property type="entry name" value="ASP_PROT_RETROV"/>
    <property type="match status" value="1"/>
</dbReference>
<dbReference type="EMBL" id="FOXQ01000003">
    <property type="protein sequence ID" value="SFP92527.1"/>
    <property type="molecule type" value="Genomic_DNA"/>
</dbReference>
<proteinExistence type="predicted"/>
<protein>
    <recommendedName>
        <fullName evidence="2">Peptidase A2 domain-containing protein</fullName>
    </recommendedName>
</protein>
<sequence>MATWIYPFYKISDEIIRPWIPIKIINPKNDKTINILALLDTGADHCVFPKFVAEQATLDLKADAISNETMQGLAETKIEVWKHAFKIHLLSPDQKTVVCKSKDLIVGCVDHDNIPPILGFSNFMCDFKITFNHATKKIIIDDRPKI</sequence>
<feature type="domain" description="Peptidase A2" evidence="2">
    <location>
        <begin position="35"/>
        <end position="50"/>
    </location>
</feature>
<keyword evidence="4" id="KW-1185">Reference proteome</keyword>
<dbReference type="Gene3D" id="2.40.70.10">
    <property type="entry name" value="Acid Proteases"/>
    <property type="match status" value="1"/>
</dbReference>
<dbReference type="STRING" id="1465490.SAMN05444277_103182"/>